<evidence type="ECO:0000256" key="7">
    <source>
        <dbReference type="RuleBase" id="RU367067"/>
    </source>
</evidence>
<dbReference type="PANTHER" id="PTHR28124">
    <property type="entry name" value="DNA REPLICATION REGULATOR SLD2"/>
    <property type="match status" value="1"/>
</dbReference>
<comment type="similarity">
    <text evidence="2 7">Belongs to the SLD2 family.</text>
</comment>
<accession>A0A2R6NUB7</accession>
<evidence type="ECO:0000256" key="3">
    <source>
        <dbReference type="ARBA" id="ARBA00018363"/>
    </source>
</evidence>
<dbReference type="Gene3D" id="1.10.10.1460">
    <property type="match status" value="1"/>
</dbReference>
<feature type="compositionally biased region" description="Polar residues" evidence="8">
    <location>
        <begin position="284"/>
        <end position="300"/>
    </location>
</feature>
<dbReference type="PANTHER" id="PTHR28124:SF1">
    <property type="entry name" value="DNA REPLICATION REGULATOR SLD2"/>
    <property type="match status" value="1"/>
</dbReference>
<feature type="region of interest" description="Disordered" evidence="8">
    <location>
        <begin position="284"/>
        <end position="330"/>
    </location>
</feature>
<feature type="region of interest" description="Disordered" evidence="8">
    <location>
        <begin position="47"/>
        <end position="151"/>
    </location>
</feature>
<evidence type="ECO:0000256" key="2">
    <source>
        <dbReference type="ARBA" id="ARBA00007276"/>
    </source>
</evidence>
<keyword evidence="10" id="KW-1185">Reference proteome</keyword>
<feature type="region of interest" description="Disordered" evidence="8">
    <location>
        <begin position="581"/>
        <end position="612"/>
    </location>
</feature>
<sequence length="612" mass="66589">MDVSVVRAEIKSWERQFRKQHARDPTVQEIKDHPAIAEKYKLYKKLSKQGAAISADRPSTPPRARQPRPSTSSILSQPRAVKTEAPLLTSNPFSPVKNKGKCKASPSVSQSFPVSPSSSRANPFATPSKAKPKPRVPRRDLSPDPFPLIHPLQPAVSHASTIASHHALTQNTLSDFNTPRKNNAVFRARKRLRGEHVSPSPVKEKKARVVAQSTATFPRRSSIHSDSGHISGGEADGPGARAFEEAEEAEFFLGDSPVKPRTGGKQFMLLFDEVAMTTQDVNAHLPRQTSSRTKSTNTGASLFGRQTKDKKSRALSPDDDDNMDWDWDHSGAAGSQKIKALDLSLNGEAGRTQPVRKGLPRAALPGKDDLWSATGPSKLPSSAGMSTVNGIKGSLSASESRSAKKRSLPGDGMDVDEQAVKKTLTKSVLLPPSPPQDASKARYSDAGKGRGGQAANRKKAKVLADMAGDDENDESLGDEDDIQVNEVAWSWNAHIQGHIPDGKEDLLAAPDSEPEFDPLLYRPTPATATSHSAVDERFEVNLPDDLRRVLALSPRVKDDTEDRMVRGLLYGRREGHYDAERGGEIWDVGEESGSEGEEDWEGEPVPWEVGEL</sequence>
<evidence type="ECO:0000256" key="4">
    <source>
        <dbReference type="ARBA" id="ARBA00022705"/>
    </source>
</evidence>
<comment type="subcellular location">
    <subcellularLocation>
        <location evidence="1 7">Nucleus</location>
    </subcellularLocation>
</comment>
<feature type="compositionally biased region" description="Low complexity" evidence="8">
    <location>
        <begin position="105"/>
        <end position="119"/>
    </location>
</feature>
<organism evidence="9 10">
    <name type="scientific">Hermanssonia centrifuga</name>
    <dbReference type="NCBI Taxonomy" id="98765"/>
    <lineage>
        <taxon>Eukaryota</taxon>
        <taxon>Fungi</taxon>
        <taxon>Dikarya</taxon>
        <taxon>Basidiomycota</taxon>
        <taxon>Agaricomycotina</taxon>
        <taxon>Agaricomycetes</taxon>
        <taxon>Polyporales</taxon>
        <taxon>Meruliaceae</taxon>
        <taxon>Hermanssonia</taxon>
    </lineage>
</organism>
<keyword evidence="4 7" id="KW-0235">DNA replication</keyword>
<dbReference type="GO" id="GO:0006270">
    <property type="term" value="P:DNA replication initiation"/>
    <property type="evidence" value="ECO:0007669"/>
    <property type="project" value="UniProtKB-UniRule"/>
</dbReference>
<feature type="compositionally biased region" description="Polar residues" evidence="8">
    <location>
        <begin position="379"/>
        <end position="389"/>
    </location>
</feature>
<dbReference type="InterPro" id="IPR021110">
    <property type="entry name" value="DNA_rep_checkpnt_protein"/>
</dbReference>
<dbReference type="EMBL" id="MLYV02000837">
    <property type="protein sequence ID" value="PSR76706.1"/>
    <property type="molecule type" value="Genomic_DNA"/>
</dbReference>
<dbReference type="Proteomes" id="UP000186601">
    <property type="component" value="Unassembled WGS sequence"/>
</dbReference>
<evidence type="ECO:0000256" key="6">
    <source>
        <dbReference type="ARBA" id="ARBA00023306"/>
    </source>
</evidence>
<name>A0A2R6NUB7_9APHY</name>
<dbReference type="GO" id="GO:0000727">
    <property type="term" value="P:double-strand break repair via break-induced replication"/>
    <property type="evidence" value="ECO:0007669"/>
    <property type="project" value="TreeGrafter"/>
</dbReference>
<gene>
    <name evidence="9" type="ORF">PHLCEN_2v8303</name>
</gene>
<evidence type="ECO:0000256" key="8">
    <source>
        <dbReference type="SAM" id="MobiDB-lite"/>
    </source>
</evidence>
<comment type="function">
    <text evidence="7">Has a role in the initiation of DNA replication. Required at S-phase checkpoint.</text>
</comment>
<dbReference type="Pfam" id="PF11719">
    <property type="entry name" value="Drc1-Sld2"/>
    <property type="match status" value="1"/>
</dbReference>
<protein>
    <recommendedName>
        <fullName evidence="3 7">DNA replication regulator SLD2</fullName>
    </recommendedName>
</protein>
<feature type="region of interest" description="Disordered" evidence="8">
    <location>
        <begin position="213"/>
        <end position="236"/>
    </location>
</feature>
<dbReference type="AlphaFoldDB" id="A0A2R6NUB7"/>
<dbReference type="InterPro" id="IPR040203">
    <property type="entry name" value="Sld2"/>
</dbReference>
<dbReference type="GO" id="GO:0003697">
    <property type="term" value="F:single-stranded DNA binding"/>
    <property type="evidence" value="ECO:0007669"/>
    <property type="project" value="TreeGrafter"/>
</dbReference>
<feature type="compositionally biased region" description="Basic and acidic residues" evidence="8">
    <location>
        <begin position="439"/>
        <end position="448"/>
    </location>
</feature>
<evidence type="ECO:0000313" key="10">
    <source>
        <dbReference type="Proteomes" id="UP000186601"/>
    </source>
</evidence>
<feature type="region of interest" description="Disordered" evidence="8">
    <location>
        <begin position="349"/>
        <end position="461"/>
    </location>
</feature>
<feature type="compositionally biased region" description="Low complexity" evidence="8">
    <location>
        <begin position="603"/>
        <end position="612"/>
    </location>
</feature>
<evidence type="ECO:0000313" key="9">
    <source>
        <dbReference type="EMBL" id="PSR76706.1"/>
    </source>
</evidence>
<dbReference type="STRING" id="98765.A0A2R6NUB7"/>
<dbReference type="OrthoDB" id="8775810at2759"/>
<dbReference type="GO" id="GO:0031261">
    <property type="term" value="C:DNA replication preinitiation complex"/>
    <property type="evidence" value="ECO:0007669"/>
    <property type="project" value="TreeGrafter"/>
</dbReference>
<evidence type="ECO:0000256" key="1">
    <source>
        <dbReference type="ARBA" id="ARBA00004123"/>
    </source>
</evidence>
<comment type="caution">
    <text evidence="9">The sequence shown here is derived from an EMBL/GenBank/DDBJ whole genome shotgun (WGS) entry which is preliminary data.</text>
</comment>
<reference evidence="9 10" key="1">
    <citation type="submission" date="2018-02" db="EMBL/GenBank/DDBJ databases">
        <title>Genome sequence of the basidiomycete white-rot fungus Phlebia centrifuga.</title>
        <authorList>
            <person name="Granchi Z."/>
            <person name="Peng M."/>
            <person name="de Vries R.P."/>
            <person name="Hilden K."/>
            <person name="Makela M.R."/>
            <person name="Grigoriev I."/>
            <person name="Riley R."/>
        </authorList>
    </citation>
    <scope>NUCLEOTIDE SEQUENCE [LARGE SCALE GENOMIC DNA]</scope>
    <source>
        <strain evidence="9 10">FBCC195</strain>
    </source>
</reference>
<dbReference type="GO" id="GO:0003688">
    <property type="term" value="F:DNA replication origin binding"/>
    <property type="evidence" value="ECO:0007669"/>
    <property type="project" value="TreeGrafter"/>
</dbReference>
<proteinExistence type="inferred from homology"/>
<evidence type="ECO:0000256" key="5">
    <source>
        <dbReference type="ARBA" id="ARBA00023242"/>
    </source>
</evidence>
<dbReference type="GO" id="GO:1902977">
    <property type="term" value="P:mitotic DNA replication preinitiation complex assembly"/>
    <property type="evidence" value="ECO:0007669"/>
    <property type="project" value="TreeGrafter"/>
</dbReference>
<feature type="compositionally biased region" description="Acidic residues" evidence="8">
    <location>
        <begin position="587"/>
        <end position="602"/>
    </location>
</feature>
<keyword evidence="6 7" id="KW-0131">Cell cycle</keyword>
<keyword evidence="5 7" id="KW-0539">Nucleus</keyword>